<gene>
    <name evidence="11" type="ORF">K1718_09295</name>
</gene>
<proteinExistence type="inferred from homology"/>
<dbReference type="InterPro" id="IPR000727">
    <property type="entry name" value="T_SNARE_dom"/>
</dbReference>
<dbReference type="PANTHER" id="PTHR32089:SF112">
    <property type="entry name" value="LYSOZYME-LIKE PROTEIN-RELATED"/>
    <property type="match status" value="1"/>
</dbReference>
<evidence type="ECO:0000256" key="7">
    <source>
        <dbReference type="SAM" id="Phobius"/>
    </source>
</evidence>
<dbReference type="Gene3D" id="1.10.287.950">
    <property type="entry name" value="Methyl-accepting chemotaxis protein"/>
    <property type="match status" value="1"/>
</dbReference>
<dbReference type="Pfam" id="PF00015">
    <property type="entry name" value="MCPsignal"/>
    <property type="match status" value="1"/>
</dbReference>
<evidence type="ECO:0000256" key="6">
    <source>
        <dbReference type="SAM" id="Coils"/>
    </source>
</evidence>
<dbReference type="SMART" id="SM00283">
    <property type="entry name" value="MA"/>
    <property type="match status" value="1"/>
</dbReference>
<dbReference type="Proteomes" id="UP001209803">
    <property type="component" value="Chromosome"/>
</dbReference>
<feature type="domain" description="Methyl-accepting transducer" evidence="8">
    <location>
        <begin position="406"/>
        <end position="649"/>
    </location>
</feature>
<feature type="transmembrane region" description="Helical" evidence="7">
    <location>
        <begin position="300"/>
        <end position="319"/>
    </location>
</feature>
<keyword evidence="2" id="KW-0997">Cell inner membrane</keyword>
<keyword evidence="3 5" id="KW-0807">Transducer</keyword>
<organism evidence="11 12">
    <name type="scientific">Roseibium porphyridii</name>
    <dbReference type="NCBI Taxonomy" id="2866279"/>
    <lineage>
        <taxon>Bacteria</taxon>
        <taxon>Pseudomonadati</taxon>
        <taxon>Pseudomonadota</taxon>
        <taxon>Alphaproteobacteria</taxon>
        <taxon>Hyphomicrobiales</taxon>
        <taxon>Stappiaceae</taxon>
        <taxon>Roseibium</taxon>
    </lineage>
</organism>
<feature type="coiled-coil region" evidence="6">
    <location>
        <begin position="120"/>
        <end position="180"/>
    </location>
</feature>
<evidence type="ECO:0000256" key="2">
    <source>
        <dbReference type="ARBA" id="ARBA00022519"/>
    </source>
</evidence>
<dbReference type="PROSITE" id="PS50111">
    <property type="entry name" value="CHEMOTAXIS_TRANSDUC_2"/>
    <property type="match status" value="1"/>
</dbReference>
<evidence type="ECO:0000256" key="1">
    <source>
        <dbReference type="ARBA" id="ARBA00004429"/>
    </source>
</evidence>
<comment type="subcellular location">
    <subcellularLocation>
        <location evidence="1">Cell inner membrane</location>
        <topology evidence="1">Multi-pass membrane protein</topology>
    </subcellularLocation>
</comment>
<dbReference type="Gene3D" id="6.10.340.10">
    <property type="match status" value="1"/>
</dbReference>
<keyword evidence="7" id="KW-0812">Transmembrane</keyword>
<dbReference type="RefSeq" id="WP_265684015.1">
    <property type="nucleotide sequence ID" value="NZ_CP120863.1"/>
</dbReference>
<sequence>MKPSGQSKFSWNGAKSFGLLGRLRIAMRINLLVLLTILATGAFGITYLVGRTQTTQSLDTKDQYAKLYELVQAVEIGALQMRRSEKDFLLRRDTKYIGKYDAAVAKVNSALTDMAQIDASAAAKESVANLKKDVARHNAQFHKVADLHQTIGLNEKEGLEGELRQAVHQVEERLKSAEMDALTVKMLMMRRHEKDFMLRGTEKYIGRIDKRREEYDALIQEAALPADLTGELSSLMDAYQSGFKAYAEIAMLLQLETKQLSQIFADMQPDFAKIREVSENGQLAANDHFAATMLNMDRTFLITGAGILAVVIFLGVLIGRSITAPINQLNNSMKALAAGDVEAEVPLTGSKTEIGEMADTVQIFKTTSVERFALMSESEAEQQARAERQGKVDDLIADFRHTVLGVLDAVNAENREMEISAGTLSSIATQTTSQADSVANASKDASTNVQAVAVAAETLSESIGEIARQVSQTKNIVVKATDATIETDTKIAGLADSAVKIGEVILLIQGIAEQTNLLALNATIEAARAGEAGKGFAVVASEVKELATQTAKATEAISTQITDIQRETESSVDAIRGIAETMREVSSATEAISAAVEEQGASTSEITNNVHSAAAGSSEVSENIVGVRQAADESQASVERVLSAANGVSDNSEQLRHVIDEFLGDVAAA</sequence>
<accession>A0ABY8F9W5</accession>
<dbReference type="SUPFAM" id="SSF58104">
    <property type="entry name" value="Methyl-accepting chemotaxis protein (MCP) signaling domain"/>
    <property type="match status" value="1"/>
</dbReference>
<dbReference type="PANTHER" id="PTHR32089">
    <property type="entry name" value="METHYL-ACCEPTING CHEMOTAXIS PROTEIN MCPB"/>
    <property type="match status" value="1"/>
</dbReference>
<dbReference type="PROSITE" id="PS50885">
    <property type="entry name" value="HAMP"/>
    <property type="match status" value="1"/>
</dbReference>
<evidence type="ECO:0000256" key="5">
    <source>
        <dbReference type="PROSITE-ProRule" id="PRU00284"/>
    </source>
</evidence>
<keyword evidence="6" id="KW-0175">Coiled coil</keyword>
<evidence type="ECO:0000256" key="4">
    <source>
        <dbReference type="ARBA" id="ARBA00029447"/>
    </source>
</evidence>
<feature type="domain" description="T-SNARE coiled-coil homology" evidence="9">
    <location>
        <begin position="565"/>
        <end position="627"/>
    </location>
</feature>
<dbReference type="SMART" id="SM01358">
    <property type="entry name" value="HBM"/>
    <property type="match status" value="1"/>
</dbReference>
<comment type="similarity">
    <text evidence="4">Belongs to the methyl-accepting chemotaxis (MCP) protein family.</text>
</comment>
<evidence type="ECO:0000313" key="11">
    <source>
        <dbReference type="EMBL" id="WFE91534.1"/>
    </source>
</evidence>
<dbReference type="InterPro" id="IPR032255">
    <property type="entry name" value="HBM"/>
</dbReference>
<keyword evidence="7" id="KW-1133">Transmembrane helix</keyword>
<keyword evidence="12" id="KW-1185">Reference proteome</keyword>
<protein>
    <submittedName>
        <fullName evidence="11">Methyl-accepting chemotaxis protein</fullName>
    </submittedName>
</protein>
<evidence type="ECO:0000259" key="8">
    <source>
        <dbReference type="PROSITE" id="PS50111"/>
    </source>
</evidence>
<dbReference type="SMART" id="SM00304">
    <property type="entry name" value="HAMP"/>
    <property type="match status" value="1"/>
</dbReference>
<feature type="domain" description="HAMP" evidence="10">
    <location>
        <begin position="320"/>
        <end position="373"/>
    </location>
</feature>
<dbReference type="Pfam" id="PF00672">
    <property type="entry name" value="HAMP"/>
    <property type="match status" value="1"/>
</dbReference>
<dbReference type="InterPro" id="IPR004089">
    <property type="entry name" value="MCPsignal_dom"/>
</dbReference>
<evidence type="ECO:0000313" key="12">
    <source>
        <dbReference type="Proteomes" id="UP001209803"/>
    </source>
</evidence>
<evidence type="ECO:0000259" key="9">
    <source>
        <dbReference type="PROSITE" id="PS50192"/>
    </source>
</evidence>
<reference evidence="11 12" key="1">
    <citation type="submission" date="2023-03" db="EMBL/GenBank/DDBJ databases">
        <title>Roseibium porphyridii sp. nov. and Roseibium rhodosorbium sp. nov. isolated from marine algae, Porphyridium cruentum and Rhodosorus marinus, respectively.</title>
        <authorList>
            <person name="Lee M.W."/>
            <person name="Choi B.J."/>
            <person name="Lee J.K."/>
            <person name="Choi D.G."/>
            <person name="Baek J.H."/>
            <person name="Bayburt H."/>
            <person name="Kim J.M."/>
            <person name="Han D.M."/>
            <person name="Kim K.H."/>
            <person name="Jeon C.O."/>
        </authorList>
    </citation>
    <scope>NUCLEOTIDE SEQUENCE [LARGE SCALE GENOMIC DNA]</scope>
    <source>
        <strain evidence="11 12">KMA01</strain>
    </source>
</reference>
<dbReference type="EMBL" id="CP120863">
    <property type="protein sequence ID" value="WFE91534.1"/>
    <property type="molecule type" value="Genomic_DNA"/>
</dbReference>
<evidence type="ECO:0000256" key="3">
    <source>
        <dbReference type="ARBA" id="ARBA00023224"/>
    </source>
</evidence>
<name>A0ABY8F9W5_9HYPH</name>
<dbReference type="InterPro" id="IPR003660">
    <property type="entry name" value="HAMP_dom"/>
</dbReference>
<evidence type="ECO:0000259" key="10">
    <source>
        <dbReference type="PROSITE" id="PS50885"/>
    </source>
</evidence>
<keyword evidence="7" id="KW-0472">Membrane</keyword>
<keyword evidence="2" id="KW-1003">Cell membrane</keyword>
<dbReference type="PROSITE" id="PS50192">
    <property type="entry name" value="T_SNARE"/>
    <property type="match status" value="1"/>
</dbReference>
<dbReference type="CDD" id="cd06225">
    <property type="entry name" value="HAMP"/>
    <property type="match status" value="1"/>
</dbReference>